<dbReference type="SUPFAM" id="SSF50978">
    <property type="entry name" value="WD40 repeat-like"/>
    <property type="match status" value="2"/>
</dbReference>
<protein>
    <submittedName>
        <fullName evidence="2">WD40 repeats containing protein</fullName>
    </submittedName>
</protein>
<gene>
    <name evidence="2" type="ORF">RS030_142100</name>
</gene>
<evidence type="ECO:0000256" key="1">
    <source>
        <dbReference type="SAM" id="MobiDB-lite"/>
    </source>
</evidence>
<dbReference type="AlphaFoldDB" id="A0AAV9Y0R7"/>
<reference evidence="2 3" key="1">
    <citation type="submission" date="2023-10" db="EMBL/GenBank/DDBJ databases">
        <title>Comparative genomics analysis reveals potential genetic determinants of host preference in Cryptosporidium xiaoi.</title>
        <authorList>
            <person name="Xiao L."/>
            <person name="Li J."/>
        </authorList>
    </citation>
    <scope>NUCLEOTIDE SEQUENCE [LARGE SCALE GENOMIC DNA]</scope>
    <source>
        <strain evidence="2 3">52996</strain>
    </source>
</reference>
<dbReference type="EMBL" id="JAWDEY010000005">
    <property type="protein sequence ID" value="KAK6590610.1"/>
    <property type="molecule type" value="Genomic_DNA"/>
</dbReference>
<dbReference type="GO" id="GO:0000462">
    <property type="term" value="P:maturation of SSU-rRNA from tricistronic rRNA transcript (SSU-rRNA, 5.8S rRNA, LSU-rRNA)"/>
    <property type="evidence" value="ECO:0007669"/>
    <property type="project" value="InterPro"/>
</dbReference>
<dbReference type="InterPro" id="IPR001680">
    <property type="entry name" value="WD40_rpt"/>
</dbReference>
<name>A0AAV9Y0R7_9CRYT</name>
<evidence type="ECO:0000313" key="3">
    <source>
        <dbReference type="Proteomes" id="UP001311799"/>
    </source>
</evidence>
<sequence length="940" mass="105982">MRVLDCKIFSKNKNQEIECLAITPNGYFCAVSQTEGFITVFDTVTFHSWLHISSNEKYSLRTLFFIKKDTQIFDEFHIDDSPQGDEAISDADSENTQTTAFTSPNRSPVIKRRSIHSKYSADIFDLQFYRLIGLGLDGRIIEWDLNTGFVLDTMISYGGAIFQGAVSPSGTQLALACADGSVKIFSLLNNVISFSHSLPNHSNKLLSVSFLNDKTIFSGSSDGVILDFDVNLRICKNVMSVGTGKKAIKRSESSNTSIWCLLCIESENVLFSGDSNGTVIIWDLFTYTAIRTFTHHQGDVLTLTMLGSMEKNSPFIISTGIDGSVVSYINTESLSKSEGISKWVPESFCYPHNSAICSVAAISTPHSKGPVAISGTWDGRLVMWLPAERNFRVKNKLNENSLSPNYYHYTLPNGVLNNSFNIHIAENERLILRQNIYSIEMWFISNPETSNKVRKDSEDLLINPFTILCNKLNSIRYNFSGADESHMGNLIPVQPIKLIEFKFSNRKDNKIICSALSKNGNYVVSSFLEGGIKVIYIDLETLNINNISIESCRNTFATSLTFLTNTTLVVGGFYISDIHGKTTGKPNIWIVDIERDIIISSLELNLEDNCNIGRAFKMSVSFDNQWLAVVTSYGYSFIIDMDSLKVEVDLSKLKNDTLNPFCENNYSTPITSVCFNKSKSGIILVLMSDGKYFFYSLVSKKILPKEHFSKDTPYKKDDIYSPLIYNIPKKLYSPLLNGPIIGSNWIIIPDDSDTFNAESKRESDIFILQTYGYIEYFSLFGDKFDSNTSTKESSCSNDKDENEIAREICGPVYKLPRFKKQEMFSTNYLFYPERFLEGTGKATPTNEPTADKLDRKTTDINESFRALNIDSKSVFGVFWVNSPKWLSLVNIRTYEEHNQEIKTSTKGFIVMLSSKNRKSSGSDDNYEGNKRTINRKKYGE</sequence>
<dbReference type="PANTHER" id="PTHR44163">
    <property type="entry name" value="U3 SMALL NUCLEOLAR RNA-ASSOCIATED PROTEIN 4 HOMOLOG"/>
    <property type="match status" value="1"/>
</dbReference>
<feature type="region of interest" description="Disordered" evidence="1">
    <location>
        <begin position="84"/>
        <end position="103"/>
    </location>
</feature>
<dbReference type="GO" id="GO:0032040">
    <property type="term" value="C:small-subunit processome"/>
    <property type="evidence" value="ECO:0007669"/>
    <property type="project" value="TreeGrafter"/>
</dbReference>
<dbReference type="GO" id="GO:0003723">
    <property type="term" value="F:RNA binding"/>
    <property type="evidence" value="ECO:0007669"/>
    <property type="project" value="TreeGrafter"/>
</dbReference>
<accession>A0AAV9Y0R7</accession>
<dbReference type="GO" id="GO:0034455">
    <property type="term" value="C:t-UTP complex"/>
    <property type="evidence" value="ECO:0007669"/>
    <property type="project" value="TreeGrafter"/>
</dbReference>
<feature type="region of interest" description="Disordered" evidence="1">
    <location>
        <begin position="915"/>
        <end position="940"/>
    </location>
</feature>
<dbReference type="PANTHER" id="PTHR44163:SF1">
    <property type="entry name" value="U3 SMALL NUCLEOLAR RNA-ASSOCIATED PROTEIN 4 HOMOLOG"/>
    <property type="match status" value="1"/>
</dbReference>
<proteinExistence type="predicted"/>
<dbReference type="InterPro" id="IPR046351">
    <property type="entry name" value="UTP4"/>
</dbReference>
<dbReference type="InterPro" id="IPR036322">
    <property type="entry name" value="WD40_repeat_dom_sf"/>
</dbReference>
<feature type="compositionally biased region" description="Polar residues" evidence="1">
    <location>
        <begin position="94"/>
        <end position="103"/>
    </location>
</feature>
<keyword evidence="3" id="KW-1185">Reference proteome</keyword>
<organism evidence="2 3">
    <name type="scientific">Cryptosporidium xiaoi</name>
    <dbReference type="NCBI Taxonomy" id="659607"/>
    <lineage>
        <taxon>Eukaryota</taxon>
        <taxon>Sar</taxon>
        <taxon>Alveolata</taxon>
        <taxon>Apicomplexa</taxon>
        <taxon>Conoidasida</taxon>
        <taxon>Coccidia</taxon>
        <taxon>Eucoccidiorida</taxon>
        <taxon>Eimeriorina</taxon>
        <taxon>Cryptosporidiidae</taxon>
        <taxon>Cryptosporidium</taxon>
    </lineage>
</organism>
<dbReference type="GO" id="GO:0030686">
    <property type="term" value="C:90S preribosome"/>
    <property type="evidence" value="ECO:0007669"/>
    <property type="project" value="InterPro"/>
</dbReference>
<evidence type="ECO:0000313" key="2">
    <source>
        <dbReference type="EMBL" id="KAK6590610.1"/>
    </source>
</evidence>
<dbReference type="InterPro" id="IPR015943">
    <property type="entry name" value="WD40/YVTN_repeat-like_dom_sf"/>
</dbReference>
<dbReference type="Pfam" id="PF00400">
    <property type="entry name" value="WD40"/>
    <property type="match status" value="2"/>
</dbReference>
<comment type="caution">
    <text evidence="2">The sequence shown here is derived from an EMBL/GenBank/DDBJ whole genome shotgun (WGS) entry which is preliminary data.</text>
</comment>
<dbReference type="Proteomes" id="UP001311799">
    <property type="component" value="Unassembled WGS sequence"/>
</dbReference>
<dbReference type="SMART" id="SM00320">
    <property type="entry name" value="WD40"/>
    <property type="match status" value="8"/>
</dbReference>
<dbReference type="Gene3D" id="2.130.10.10">
    <property type="entry name" value="YVTN repeat-like/Quinoprotein amine dehydrogenase"/>
    <property type="match status" value="3"/>
</dbReference>